<organism evidence="1 2">
    <name type="scientific">Datura stramonium</name>
    <name type="common">Jimsonweed</name>
    <name type="synonym">Common thornapple</name>
    <dbReference type="NCBI Taxonomy" id="4076"/>
    <lineage>
        <taxon>Eukaryota</taxon>
        <taxon>Viridiplantae</taxon>
        <taxon>Streptophyta</taxon>
        <taxon>Embryophyta</taxon>
        <taxon>Tracheophyta</taxon>
        <taxon>Spermatophyta</taxon>
        <taxon>Magnoliopsida</taxon>
        <taxon>eudicotyledons</taxon>
        <taxon>Gunneridae</taxon>
        <taxon>Pentapetalae</taxon>
        <taxon>asterids</taxon>
        <taxon>lamiids</taxon>
        <taxon>Solanales</taxon>
        <taxon>Solanaceae</taxon>
        <taxon>Solanoideae</taxon>
        <taxon>Datureae</taxon>
        <taxon>Datura</taxon>
    </lineage>
</organism>
<name>A0ABS8V3N8_DATST</name>
<dbReference type="Proteomes" id="UP000823775">
    <property type="component" value="Unassembled WGS sequence"/>
</dbReference>
<comment type="caution">
    <text evidence="1">The sequence shown here is derived from an EMBL/GenBank/DDBJ whole genome shotgun (WGS) entry which is preliminary data.</text>
</comment>
<dbReference type="EMBL" id="JACEIK010003364">
    <property type="protein sequence ID" value="MCD9641444.1"/>
    <property type="molecule type" value="Genomic_DNA"/>
</dbReference>
<protein>
    <submittedName>
        <fullName evidence="1">Uncharacterized protein</fullName>
    </submittedName>
</protein>
<proteinExistence type="predicted"/>
<reference evidence="1 2" key="1">
    <citation type="journal article" date="2021" name="BMC Genomics">
        <title>Datura genome reveals duplications of psychoactive alkaloid biosynthetic genes and high mutation rate following tissue culture.</title>
        <authorList>
            <person name="Rajewski A."/>
            <person name="Carter-House D."/>
            <person name="Stajich J."/>
            <person name="Litt A."/>
        </authorList>
    </citation>
    <scope>NUCLEOTIDE SEQUENCE [LARGE SCALE GENOMIC DNA]</scope>
    <source>
        <strain evidence="1">AR-01</strain>
    </source>
</reference>
<keyword evidence="2" id="KW-1185">Reference proteome</keyword>
<gene>
    <name evidence="1" type="ORF">HAX54_027629</name>
</gene>
<evidence type="ECO:0000313" key="1">
    <source>
        <dbReference type="EMBL" id="MCD9641444.1"/>
    </source>
</evidence>
<sequence length="107" mass="12455">MCRDLKWCVHGGKPKEEKKESWELVGEAHCPICHSVDKGQKGWSTTSLKYYSMSQRYSSLGISNLGEPFTELMRNNRRFDLIEFNFQFSTDDEYELETSFVIARTSS</sequence>
<evidence type="ECO:0000313" key="2">
    <source>
        <dbReference type="Proteomes" id="UP000823775"/>
    </source>
</evidence>
<accession>A0ABS8V3N8</accession>